<feature type="transmembrane region" description="Helical" evidence="1">
    <location>
        <begin position="43"/>
        <end position="72"/>
    </location>
</feature>
<name>A0A1W6MZP0_9HYPH</name>
<dbReference type="RefSeq" id="WP_085773168.1">
    <property type="nucleotide sequence ID" value="NZ_AP027149.1"/>
</dbReference>
<dbReference type="KEGG" id="mbry:B1812_20220"/>
<evidence type="ECO:0000313" key="3">
    <source>
        <dbReference type="Proteomes" id="UP000193978"/>
    </source>
</evidence>
<accession>A0A1W6MZP0</accession>
<reference evidence="2 3" key="1">
    <citation type="submission" date="2017-02" db="EMBL/GenBank/DDBJ databases">
        <authorList>
            <person name="Peterson S.W."/>
        </authorList>
    </citation>
    <scope>NUCLEOTIDE SEQUENCE [LARGE SCALE GENOMIC DNA]</scope>
    <source>
        <strain evidence="2 3">S285</strain>
    </source>
</reference>
<feature type="transmembrane region" description="Helical" evidence="1">
    <location>
        <begin position="118"/>
        <end position="142"/>
    </location>
</feature>
<keyword evidence="1" id="KW-0472">Membrane</keyword>
<dbReference type="AlphaFoldDB" id="A0A1W6MZP0"/>
<keyword evidence="1" id="KW-1133">Transmembrane helix</keyword>
<evidence type="ECO:0000313" key="2">
    <source>
        <dbReference type="EMBL" id="ARN83023.1"/>
    </source>
</evidence>
<feature type="transmembrane region" description="Helical" evidence="1">
    <location>
        <begin position="14"/>
        <end position="37"/>
    </location>
</feature>
<dbReference type="OrthoDB" id="8444645at2"/>
<proteinExistence type="predicted"/>
<feature type="transmembrane region" description="Helical" evidence="1">
    <location>
        <begin position="93"/>
        <end position="112"/>
    </location>
</feature>
<dbReference type="Proteomes" id="UP000193978">
    <property type="component" value="Chromosome"/>
</dbReference>
<gene>
    <name evidence="2" type="ORF">B1812_20220</name>
</gene>
<keyword evidence="3" id="KW-1185">Reference proteome</keyword>
<protein>
    <submittedName>
        <fullName evidence="2">Uncharacterized protein</fullName>
    </submittedName>
</protein>
<evidence type="ECO:0000256" key="1">
    <source>
        <dbReference type="SAM" id="Phobius"/>
    </source>
</evidence>
<dbReference type="EMBL" id="CP019948">
    <property type="protein sequence ID" value="ARN83023.1"/>
    <property type="molecule type" value="Genomic_DNA"/>
</dbReference>
<organism evidence="2 3">
    <name type="scientific">Methylocystis bryophila</name>
    <dbReference type="NCBI Taxonomy" id="655015"/>
    <lineage>
        <taxon>Bacteria</taxon>
        <taxon>Pseudomonadati</taxon>
        <taxon>Pseudomonadota</taxon>
        <taxon>Alphaproteobacteria</taxon>
        <taxon>Hyphomicrobiales</taxon>
        <taxon>Methylocystaceae</taxon>
        <taxon>Methylocystis</taxon>
    </lineage>
</organism>
<feature type="transmembrane region" description="Helical" evidence="1">
    <location>
        <begin position="208"/>
        <end position="232"/>
    </location>
</feature>
<sequence>MAYTMKETAYGETAAYGGLADAIGGVATIVLAVIGLAGVHGAFLAAIATIVFGVALMIQGGTMLSEFAAIYFPQGLKSDASDVSVDQFGGASLSILFLVGAAGVVLGVLALLGIESAILTPAASIAFGTALVLTSNSVWRLYVLGRASTRSGLGTTQTQAAQMVGREILASDMAAGSAGIQALAGLAAIVLGTLAIAGHQADLTLNLVALLTLGATVVLTGGSLSATVLSFMRPWQQ</sequence>
<keyword evidence="1" id="KW-0812">Transmembrane</keyword>
<feature type="transmembrane region" description="Helical" evidence="1">
    <location>
        <begin position="173"/>
        <end position="196"/>
    </location>
</feature>